<dbReference type="AlphaFoldDB" id="A0A6J7NC25"/>
<evidence type="ECO:0000256" key="4">
    <source>
        <dbReference type="ARBA" id="ARBA00022695"/>
    </source>
</evidence>
<dbReference type="GO" id="GO:0016779">
    <property type="term" value="F:nucleotidyltransferase activity"/>
    <property type="evidence" value="ECO:0007669"/>
    <property type="project" value="UniProtKB-KW"/>
</dbReference>
<keyword evidence="8" id="KW-0460">Magnesium</keyword>
<protein>
    <submittedName>
        <fullName evidence="11">Unannotated protein</fullName>
    </submittedName>
</protein>
<organism evidence="11">
    <name type="scientific">freshwater metagenome</name>
    <dbReference type="NCBI Taxonomy" id="449393"/>
    <lineage>
        <taxon>unclassified sequences</taxon>
        <taxon>metagenomes</taxon>
        <taxon>ecological metagenomes</taxon>
    </lineage>
</organism>
<dbReference type="InterPro" id="IPR052038">
    <property type="entry name" value="Type-VII_TA_antitoxin"/>
</dbReference>
<dbReference type="SMART" id="SM00530">
    <property type="entry name" value="HTH_XRE"/>
    <property type="match status" value="1"/>
</dbReference>
<dbReference type="InterPro" id="IPR002934">
    <property type="entry name" value="Polymerase_NTP_transf_dom"/>
</dbReference>
<keyword evidence="5" id="KW-0479">Metal-binding</keyword>
<evidence type="ECO:0000256" key="8">
    <source>
        <dbReference type="ARBA" id="ARBA00022842"/>
    </source>
</evidence>
<dbReference type="PANTHER" id="PTHR33571">
    <property type="entry name" value="SSL8005 PROTEIN"/>
    <property type="match status" value="1"/>
</dbReference>
<dbReference type="SUPFAM" id="SSF81301">
    <property type="entry name" value="Nucleotidyltransferase"/>
    <property type="match status" value="1"/>
</dbReference>
<dbReference type="Pfam" id="PF01909">
    <property type="entry name" value="NTP_transf_2"/>
    <property type="match status" value="1"/>
</dbReference>
<dbReference type="EMBL" id="CAFBOM010000149">
    <property type="protein sequence ID" value="CAB4989825.1"/>
    <property type="molecule type" value="Genomic_DNA"/>
</dbReference>
<name>A0A6J7NC25_9ZZZZ</name>
<proteinExistence type="inferred from homology"/>
<keyword evidence="2" id="KW-1277">Toxin-antitoxin system</keyword>
<dbReference type="SUPFAM" id="SSF47413">
    <property type="entry name" value="lambda repressor-like DNA-binding domains"/>
    <property type="match status" value="1"/>
</dbReference>
<keyword evidence="4" id="KW-0548">Nucleotidyltransferase</keyword>
<dbReference type="InterPro" id="IPR001387">
    <property type="entry name" value="Cro/C1-type_HTH"/>
</dbReference>
<evidence type="ECO:0000256" key="7">
    <source>
        <dbReference type="ARBA" id="ARBA00022840"/>
    </source>
</evidence>
<evidence type="ECO:0000259" key="10">
    <source>
        <dbReference type="PROSITE" id="PS50943"/>
    </source>
</evidence>
<evidence type="ECO:0000256" key="5">
    <source>
        <dbReference type="ARBA" id="ARBA00022723"/>
    </source>
</evidence>
<reference evidence="11" key="1">
    <citation type="submission" date="2020-05" db="EMBL/GenBank/DDBJ databases">
        <authorList>
            <person name="Chiriac C."/>
            <person name="Salcher M."/>
            <person name="Ghai R."/>
            <person name="Kavagutti S V."/>
        </authorList>
    </citation>
    <scope>NUCLEOTIDE SEQUENCE</scope>
</reference>
<dbReference type="Pfam" id="PF01381">
    <property type="entry name" value="HTH_3"/>
    <property type="match status" value="1"/>
</dbReference>
<dbReference type="GO" id="GO:0046872">
    <property type="term" value="F:metal ion binding"/>
    <property type="evidence" value="ECO:0007669"/>
    <property type="project" value="UniProtKB-KW"/>
</dbReference>
<accession>A0A6J7NC25</accession>
<feature type="domain" description="HTH cro/C1-type" evidence="10">
    <location>
        <begin position="7"/>
        <end position="61"/>
    </location>
</feature>
<dbReference type="InterPro" id="IPR043519">
    <property type="entry name" value="NT_sf"/>
</dbReference>
<gene>
    <name evidence="11" type="ORF">UFOPK3957_00948</name>
</gene>
<dbReference type="Gene3D" id="1.10.260.40">
    <property type="entry name" value="lambda repressor-like DNA-binding domains"/>
    <property type="match status" value="1"/>
</dbReference>
<sequence>MDASTLIKEARTRAGLTQAQLAHAAGTSQPTLSAYESGAKSPSVRTLDRIVRATGASLDVRLRAGPIARGELLAHLREHGTEIRNAARKRRIRSIRVFGSTARGEETPTSDVDLLVEFNAAKHGVLPLAGFAADVRTIIGRDVDVTTTSLLRDEVRTSALAEAVPL</sequence>
<evidence type="ECO:0000256" key="2">
    <source>
        <dbReference type="ARBA" id="ARBA00022649"/>
    </source>
</evidence>
<keyword evidence="3" id="KW-0808">Transferase</keyword>
<dbReference type="CDD" id="cd05403">
    <property type="entry name" value="NT_KNTase_like"/>
    <property type="match status" value="1"/>
</dbReference>
<evidence type="ECO:0000313" key="11">
    <source>
        <dbReference type="EMBL" id="CAB4989825.1"/>
    </source>
</evidence>
<dbReference type="CDD" id="cd00093">
    <property type="entry name" value="HTH_XRE"/>
    <property type="match status" value="1"/>
</dbReference>
<evidence type="ECO:0000256" key="9">
    <source>
        <dbReference type="ARBA" id="ARBA00038276"/>
    </source>
</evidence>
<dbReference type="GO" id="GO:0003677">
    <property type="term" value="F:DNA binding"/>
    <property type="evidence" value="ECO:0007669"/>
    <property type="project" value="InterPro"/>
</dbReference>
<comment type="cofactor">
    <cofactor evidence="1">
        <name>Mg(2+)</name>
        <dbReference type="ChEBI" id="CHEBI:18420"/>
    </cofactor>
</comment>
<dbReference type="InterPro" id="IPR010982">
    <property type="entry name" value="Lambda_DNA-bd_dom_sf"/>
</dbReference>
<evidence type="ECO:0000256" key="6">
    <source>
        <dbReference type="ARBA" id="ARBA00022741"/>
    </source>
</evidence>
<keyword evidence="6" id="KW-0547">Nucleotide-binding</keyword>
<dbReference type="PANTHER" id="PTHR33571:SF12">
    <property type="entry name" value="BSL3053 PROTEIN"/>
    <property type="match status" value="1"/>
</dbReference>
<evidence type="ECO:0000256" key="3">
    <source>
        <dbReference type="ARBA" id="ARBA00022679"/>
    </source>
</evidence>
<evidence type="ECO:0000256" key="1">
    <source>
        <dbReference type="ARBA" id="ARBA00001946"/>
    </source>
</evidence>
<keyword evidence="7" id="KW-0067">ATP-binding</keyword>
<comment type="similarity">
    <text evidence="9">Belongs to the MntA antitoxin family.</text>
</comment>
<dbReference type="Gene3D" id="3.30.460.10">
    <property type="entry name" value="Beta Polymerase, domain 2"/>
    <property type="match status" value="1"/>
</dbReference>
<dbReference type="PROSITE" id="PS50943">
    <property type="entry name" value="HTH_CROC1"/>
    <property type="match status" value="1"/>
</dbReference>
<dbReference type="GO" id="GO:0005524">
    <property type="term" value="F:ATP binding"/>
    <property type="evidence" value="ECO:0007669"/>
    <property type="project" value="UniProtKB-KW"/>
</dbReference>